<dbReference type="EMBL" id="CP136896">
    <property type="protein sequence ID" value="WOL13539.1"/>
    <property type="molecule type" value="Genomic_DNA"/>
</dbReference>
<organism evidence="2 3">
    <name type="scientific">Canna indica</name>
    <name type="common">Indian-shot</name>
    <dbReference type="NCBI Taxonomy" id="4628"/>
    <lineage>
        <taxon>Eukaryota</taxon>
        <taxon>Viridiplantae</taxon>
        <taxon>Streptophyta</taxon>
        <taxon>Embryophyta</taxon>
        <taxon>Tracheophyta</taxon>
        <taxon>Spermatophyta</taxon>
        <taxon>Magnoliopsida</taxon>
        <taxon>Liliopsida</taxon>
        <taxon>Zingiberales</taxon>
        <taxon>Cannaceae</taxon>
        <taxon>Canna</taxon>
    </lineage>
</organism>
<protein>
    <recommendedName>
        <fullName evidence="1">DYW domain-containing protein</fullName>
    </recommendedName>
</protein>
<dbReference type="AlphaFoldDB" id="A0AAQ3KRM8"/>
<evidence type="ECO:0000313" key="2">
    <source>
        <dbReference type="EMBL" id="WOL13539.1"/>
    </source>
</evidence>
<accession>A0AAQ3KRM8</accession>
<dbReference type="Pfam" id="PF14432">
    <property type="entry name" value="DYW_deaminase"/>
    <property type="match status" value="1"/>
</dbReference>
<keyword evidence="3" id="KW-1185">Reference proteome</keyword>
<feature type="domain" description="DYW" evidence="1">
    <location>
        <begin position="6"/>
        <end position="86"/>
    </location>
</feature>
<proteinExistence type="predicted"/>
<dbReference type="InterPro" id="IPR032867">
    <property type="entry name" value="DYW_dom"/>
</dbReference>
<dbReference type="Proteomes" id="UP001327560">
    <property type="component" value="Chromosome 7"/>
</dbReference>
<evidence type="ECO:0000259" key="1">
    <source>
        <dbReference type="Pfam" id="PF14432"/>
    </source>
</evidence>
<reference evidence="2 3" key="1">
    <citation type="submission" date="2023-10" db="EMBL/GenBank/DDBJ databases">
        <title>Chromosome-scale genome assembly provides insights into flower coloration mechanisms of Canna indica.</title>
        <authorList>
            <person name="Li C."/>
        </authorList>
    </citation>
    <scope>NUCLEOTIDE SEQUENCE [LARGE SCALE GENOMIC DNA]</scope>
    <source>
        <tissue evidence="2">Flower</tissue>
    </source>
</reference>
<sequence length="106" mass="12354">MRMAEYVPDTRFVLHDIDEEAHAQALMYHNEWLAIAYVLINTPSGTTLRVMKNLRICDNCHVVVKLISEIEGREIIARNNYKRFHSTYKVHISNIQSTSVIHVNFV</sequence>
<dbReference type="GO" id="GO:0008270">
    <property type="term" value="F:zinc ion binding"/>
    <property type="evidence" value="ECO:0007669"/>
    <property type="project" value="InterPro"/>
</dbReference>
<name>A0AAQ3KRM8_9LILI</name>
<gene>
    <name evidence="2" type="ORF">Cni_G22309</name>
</gene>
<evidence type="ECO:0000313" key="3">
    <source>
        <dbReference type="Proteomes" id="UP001327560"/>
    </source>
</evidence>